<feature type="transmembrane region" description="Helical" evidence="7">
    <location>
        <begin position="377"/>
        <end position="396"/>
    </location>
</feature>
<keyword evidence="4 7" id="KW-0812">Transmembrane</keyword>
<feature type="transmembrane region" description="Helical" evidence="7">
    <location>
        <begin position="82"/>
        <end position="102"/>
    </location>
</feature>
<dbReference type="InterPro" id="IPR036259">
    <property type="entry name" value="MFS_trans_sf"/>
</dbReference>
<feature type="transmembrane region" description="Helical" evidence="7">
    <location>
        <begin position="20"/>
        <end position="38"/>
    </location>
</feature>
<dbReference type="InterPro" id="IPR020846">
    <property type="entry name" value="MFS_dom"/>
</dbReference>
<dbReference type="EMBL" id="BAAANY010000029">
    <property type="protein sequence ID" value="GAA1704307.1"/>
    <property type="molecule type" value="Genomic_DNA"/>
</dbReference>
<dbReference type="SUPFAM" id="SSF103473">
    <property type="entry name" value="MFS general substrate transporter"/>
    <property type="match status" value="1"/>
</dbReference>
<dbReference type="InterPro" id="IPR010290">
    <property type="entry name" value="TM_effector"/>
</dbReference>
<organism evidence="9 10">
    <name type="scientific">Fodinicola feengrottensis</name>
    <dbReference type="NCBI Taxonomy" id="435914"/>
    <lineage>
        <taxon>Bacteria</taxon>
        <taxon>Bacillati</taxon>
        <taxon>Actinomycetota</taxon>
        <taxon>Actinomycetes</taxon>
        <taxon>Mycobacteriales</taxon>
        <taxon>Fodinicola</taxon>
    </lineage>
</organism>
<evidence type="ECO:0000313" key="9">
    <source>
        <dbReference type="EMBL" id="GAA1704307.1"/>
    </source>
</evidence>
<feature type="domain" description="Major facilitator superfamily (MFS) profile" evidence="8">
    <location>
        <begin position="219"/>
        <end position="419"/>
    </location>
</feature>
<dbReference type="PANTHER" id="PTHR23513:SF9">
    <property type="entry name" value="ENTEROBACTIN EXPORTER ENTS"/>
    <property type="match status" value="1"/>
</dbReference>
<feature type="transmembrane region" description="Helical" evidence="7">
    <location>
        <begin position="108"/>
        <end position="124"/>
    </location>
</feature>
<reference evidence="9 10" key="1">
    <citation type="journal article" date="2019" name="Int. J. Syst. Evol. Microbiol.">
        <title>The Global Catalogue of Microorganisms (GCM) 10K type strain sequencing project: providing services to taxonomists for standard genome sequencing and annotation.</title>
        <authorList>
            <consortium name="The Broad Institute Genomics Platform"/>
            <consortium name="The Broad Institute Genome Sequencing Center for Infectious Disease"/>
            <person name="Wu L."/>
            <person name="Ma J."/>
        </authorList>
    </citation>
    <scope>NUCLEOTIDE SEQUENCE [LARGE SCALE GENOMIC DNA]</scope>
    <source>
        <strain evidence="9 10">JCM 14718</strain>
    </source>
</reference>
<evidence type="ECO:0000256" key="4">
    <source>
        <dbReference type="ARBA" id="ARBA00022692"/>
    </source>
</evidence>
<sequence length="419" mass="43995">MASLRLDVTPLRGDRDFRILFAAGTVFYFGFMITYVALPFQLYHLTGSNFAVGALGLIELLPLIVCGLYGGALADHVDRRTMLVLTGVGQVLLTVGLLGNAMLPHPQVWIIYVLGALLAAVASLQRPSREALLPRVVSHAQLPAAVALSSFGVQLSMLVGPALGGIVIAQVGVPLAFGIDVAGLIAATALFAGLRRYPVTDGGQPPSVASIVDGIRYAVRRKDLLGTYLVDMVAMLMASPVVLFPAYASEVLKQPTVLGLLYSAGTVGGLLATATSGWTSRVHHHGRAVVLAAATWGAATAVAALTNSIWLVLVAFAVAGGADMMSGLFRSVIWNQTIPDSKRGRLAGIEVLSYSIGPLGGEARAGMMADLTGVRSAILSGGVLCCVGVGVTALWLRDFWRYDSRTDEHAIAQRELHTV</sequence>
<keyword evidence="10" id="KW-1185">Reference proteome</keyword>
<dbReference type="Proteomes" id="UP001500618">
    <property type="component" value="Unassembled WGS sequence"/>
</dbReference>
<dbReference type="PANTHER" id="PTHR23513">
    <property type="entry name" value="INTEGRAL MEMBRANE EFFLUX PROTEIN-RELATED"/>
    <property type="match status" value="1"/>
</dbReference>
<comment type="caution">
    <text evidence="9">The sequence shown here is derived from an EMBL/GenBank/DDBJ whole genome shotgun (WGS) entry which is preliminary data.</text>
</comment>
<evidence type="ECO:0000256" key="3">
    <source>
        <dbReference type="ARBA" id="ARBA00022475"/>
    </source>
</evidence>
<evidence type="ECO:0000256" key="1">
    <source>
        <dbReference type="ARBA" id="ARBA00004429"/>
    </source>
</evidence>
<accession>A0ABN2IGF8</accession>
<dbReference type="Gene3D" id="1.20.1250.20">
    <property type="entry name" value="MFS general substrate transporter like domains"/>
    <property type="match status" value="1"/>
</dbReference>
<feature type="transmembrane region" description="Helical" evidence="7">
    <location>
        <begin position="225"/>
        <end position="248"/>
    </location>
</feature>
<protein>
    <submittedName>
        <fullName evidence="9">MFS transporter</fullName>
    </submittedName>
</protein>
<keyword evidence="6 7" id="KW-0472">Membrane</keyword>
<comment type="subcellular location">
    <subcellularLocation>
        <location evidence="1">Cell inner membrane</location>
        <topology evidence="1">Multi-pass membrane protein</topology>
    </subcellularLocation>
</comment>
<evidence type="ECO:0000256" key="5">
    <source>
        <dbReference type="ARBA" id="ARBA00022989"/>
    </source>
</evidence>
<keyword evidence="2" id="KW-0813">Transport</keyword>
<evidence type="ECO:0000256" key="7">
    <source>
        <dbReference type="SAM" id="Phobius"/>
    </source>
</evidence>
<feature type="transmembrane region" description="Helical" evidence="7">
    <location>
        <begin position="260"/>
        <end position="278"/>
    </location>
</feature>
<name>A0ABN2IGF8_9ACTN</name>
<proteinExistence type="predicted"/>
<dbReference type="Pfam" id="PF05977">
    <property type="entry name" value="MFS_3"/>
    <property type="match status" value="1"/>
</dbReference>
<keyword evidence="5 7" id="KW-1133">Transmembrane helix</keyword>
<evidence type="ECO:0000259" key="8">
    <source>
        <dbReference type="PROSITE" id="PS50850"/>
    </source>
</evidence>
<gene>
    <name evidence="9" type="ORF">GCM10009765_61900</name>
</gene>
<evidence type="ECO:0000256" key="6">
    <source>
        <dbReference type="ARBA" id="ARBA00023136"/>
    </source>
</evidence>
<evidence type="ECO:0000313" key="10">
    <source>
        <dbReference type="Proteomes" id="UP001500618"/>
    </source>
</evidence>
<feature type="transmembrane region" description="Helical" evidence="7">
    <location>
        <begin position="290"/>
        <end position="319"/>
    </location>
</feature>
<feature type="transmembrane region" description="Helical" evidence="7">
    <location>
        <begin position="50"/>
        <end position="70"/>
    </location>
</feature>
<feature type="transmembrane region" description="Helical" evidence="7">
    <location>
        <begin position="175"/>
        <end position="194"/>
    </location>
</feature>
<dbReference type="CDD" id="cd06173">
    <property type="entry name" value="MFS_MefA_like"/>
    <property type="match status" value="1"/>
</dbReference>
<keyword evidence="3" id="KW-1003">Cell membrane</keyword>
<evidence type="ECO:0000256" key="2">
    <source>
        <dbReference type="ARBA" id="ARBA00022448"/>
    </source>
</evidence>
<feature type="transmembrane region" description="Helical" evidence="7">
    <location>
        <begin position="145"/>
        <end position="169"/>
    </location>
</feature>
<dbReference type="PROSITE" id="PS50850">
    <property type="entry name" value="MFS"/>
    <property type="match status" value="1"/>
</dbReference>